<sequence length="46" mass="5346">MLIPADTEKSREKVRHLYLGEAVVLRPDLTPPQNSWQEKRGDNTKQ</sequence>
<keyword evidence="4" id="KW-1185">Reference proteome</keyword>
<accession>A0A3D8P3M3</accession>
<evidence type="ECO:0000313" key="3">
    <source>
        <dbReference type="EMBL" id="RDV81228.1"/>
    </source>
</evidence>
<proteinExistence type="predicted"/>
<reference evidence="3 4" key="1">
    <citation type="submission" date="2018-08" db="EMBL/GenBank/DDBJ databases">
        <title>Form III RuBisCO-mediated autotrophy in Thermodesulfobium bacteria.</title>
        <authorList>
            <person name="Toshchakov S.V."/>
            <person name="Kublanov I.V."/>
            <person name="Frolov E."/>
            <person name="Bonch-Osmolovskaya E.A."/>
            <person name="Tourova T.P."/>
            <person name="Chernych N.A."/>
            <person name="Lebedinsky A.V."/>
        </authorList>
    </citation>
    <scope>NUCLEOTIDE SEQUENCE [LARGE SCALE GENOMIC DNA]</scope>
    <source>
        <strain evidence="3 4">SR</strain>
    </source>
</reference>
<feature type="compositionally biased region" description="Basic and acidic residues" evidence="2">
    <location>
        <begin position="37"/>
        <end position="46"/>
    </location>
</feature>
<dbReference type="InterPro" id="IPR008243">
    <property type="entry name" value="Chorismate_mutase_AroH"/>
</dbReference>
<evidence type="ECO:0000313" key="4">
    <source>
        <dbReference type="Proteomes" id="UP000256329"/>
    </source>
</evidence>
<dbReference type="EMBL" id="QSLN01000021">
    <property type="protein sequence ID" value="RDV81228.1"/>
    <property type="molecule type" value="Genomic_DNA"/>
</dbReference>
<dbReference type="PROSITE" id="PS51167">
    <property type="entry name" value="CHORISMATE_MUT_1"/>
    <property type="match status" value="1"/>
</dbReference>
<organism evidence="3 4">
    <name type="scientific">Ammonifex thiophilus</name>
    <dbReference type="NCBI Taxonomy" id="444093"/>
    <lineage>
        <taxon>Bacteria</taxon>
        <taxon>Bacillati</taxon>
        <taxon>Bacillota</taxon>
        <taxon>Clostridia</taxon>
        <taxon>Thermoanaerobacterales</taxon>
        <taxon>Thermoanaerobacteraceae</taxon>
        <taxon>Ammonifex</taxon>
    </lineage>
</organism>
<protein>
    <recommendedName>
        <fullName evidence="1">chorismate mutase</fullName>
        <ecNumber evidence="1">5.4.99.5</ecNumber>
    </recommendedName>
</protein>
<dbReference type="AlphaFoldDB" id="A0A3D8P3M3"/>
<dbReference type="GO" id="GO:0009073">
    <property type="term" value="P:aromatic amino acid family biosynthetic process"/>
    <property type="evidence" value="ECO:0007669"/>
    <property type="project" value="UniProtKB-UniRule"/>
</dbReference>
<gene>
    <name evidence="3" type="ORF">DXX99_09600</name>
</gene>
<dbReference type="GO" id="GO:0004106">
    <property type="term" value="F:chorismate mutase activity"/>
    <property type="evidence" value="ECO:0007669"/>
    <property type="project" value="UniProtKB-EC"/>
</dbReference>
<evidence type="ECO:0000256" key="2">
    <source>
        <dbReference type="SAM" id="MobiDB-lite"/>
    </source>
</evidence>
<keyword evidence="1" id="KW-0057">Aromatic amino acid biosynthesis</keyword>
<dbReference type="Gene3D" id="3.30.1330.40">
    <property type="entry name" value="RutC-like"/>
    <property type="match status" value="1"/>
</dbReference>
<keyword evidence="1" id="KW-0028">Amino-acid biosynthesis</keyword>
<dbReference type="GO" id="GO:0008652">
    <property type="term" value="P:amino acid biosynthetic process"/>
    <property type="evidence" value="ECO:0007669"/>
    <property type="project" value="UniProtKB-UniRule"/>
</dbReference>
<comment type="catalytic activity">
    <reaction evidence="1">
        <text>chorismate = prephenate</text>
        <dbReference type="Rhea" id="RHEA:13897"/>
        <dbReference type="ChEBI" id="CHEBI:29748"/>
        <dbReference type="ChEBI" id="CHEBI:29934"/>
        <dbReference type="EC" id="5.4.99.5"/>
    </reaction>
</comment>
<comment type="caution">
    <text evidence="3">The sequence shown here is derived from an EMBL/GenBank/DDBJ whole genome shotgun (WGS) entry which is preliminary data.</text>
</comment>
<dbReference type="Proteomes" id="UP000256329">
    <property type="component" value="Unassembled WGS sequence"/>
</dbReference>
<name>A0A3D8P3M3_9THEO</name>
<evidence type="ECO:0000256" key="1">
    <source>
        <dbReference type="PROSITE-ProRule" id="PRU00514"/>
    </source>
</evidence>
<dbReference type="EC" id="5.4.99.5" evidence="1"/>
<keyword evidence="1" id="KW-0413">Isomerase</keyword>
<feature type="region of interest" description="Disordered" evidence="2">
    <location>
        <begin position="27"/>
        <end position="46"/>
    </location>
</feature>
<dbReference type="SUPFAM" id="SSF55298">
    <property type="entry name" value="YjgF-like"/>
    <property type="match status" value="1"/>
</dbReference>
<dbReference type="InterPro" id="IPR035959">
    <property type="entry name" value="RutC-like_sf"/>
</dbReference>